<dbReference type="AlphaFoldDB" id="A0A174ZEH3"/>
<dbReference type="EMBL" id="CZBV01000003">
    <property type="protein sequence ID" value="CUQ84277.1"/>
    <property type="molecule type" value="Genomic_DNA"/>
</dbReference>
<name>A0A174ZEH3_9FIRM</name>
<dbReference type="InterPro" id="IPR024234">
    <property type="entry name" value="DUF3801"/>
</dbReference>
<proteinExistence type="predicted"/>
<gene>
    <name evidence="2" type="ORF">ERS852492_01378</name>
</gene>
<feature type="region of interest" description="Disordered" evidence="1">
    <location>
        <begin position="137"/>
        <end position="271"/>
    </location>
</feature>
<feature type="compositionally biased region" description="Low complexity" evidence="1">
    <location>
        <begin position="204"/>
        <end position="215"/>
    </location>
</feature>
<feature type="compositionally biased region" description="Basic residues" evidence="1">
    <location>
        <begin position="261"/>
        <end position="271"/>
    </location>
</feature>
<accession>A0A174ZEH3</accession>
<dbReference type="Proteomes" id="UP000095780">
    <property type="component" value="Unassembled WGS sequence"/>
</dbReference>
<protein>
    <submittedName>
        <fullName evidence="2">Protein of uncharacterized function (DUF3801)</fullName>
    </submittedName>
</protein>
<feature type="compositionally biased region" description="Basic and acidic residues" evidence="1">
    <location>
        <begin position="159"/>
        <end position="170"/>
    </location>
</feature>
<feature type="compositionally biased region" description="Basic and acidic residues" evidence="1">
    <location>
        <begin position="216"/>
        <end position="249"/>
    </location>
</feature>
<evidence type="ECO:0000313" key="2">
    <source>
        <dbReference type="EMBL" id="CUQ84277.1"/>
    </source>
</evidence>
<evidence type="ECO:0000256" key="1">
    <source>
        <dbReference type="SAM" id="MobiDB-lite"/>
    </source>
</evidence>
<reference evidence="2 3" key="1">
    <citation type="submission" date="2015-09" db="EMBL/GenBank/DDBJ databases">
        <authorList>
            <consortium name="Pathogen Informatics"/>
        </authorList>
    </citation>
    <scope>NUCLEOTIDE SEQUENCE [LARGE SCALE GENOMIC DNA]</scope>
    <source>
        <strain evidence="2 3">2789STDY5834878</strain>
    </source>
</reference>
<sequence>MNNSGDAAEQVVRLSLEGTEVALKLTGSAAKNIAAAIYAVLKNRDKNKIKGRQRLTAMLKSGKELKVFTISEEHLKQFATEAKRYGVVYCALRGKEKSADGMVDVMVRAEDASKINRIVERFHLATVDTASIKHEIEKTRAEKGAGEKKEAPDVPQKGQPEKSDEDKLLDEMLGAPTRKEEPAPVNPSAARTEKSPPSAPTSEPPSKAAEGAAKSAEQRPSVRKELRDIQAQRRQEEAAAPVKEPERTKKPASKSTQHQQPPRKKKKAKER</sequence>
<dbReference type="Pfam" id="PF12687">
    <property type="entry name" value="DUF3801"/>
    <property type="match status" value="1"/>
</dbReference>
<organism evidence="2 3">
    <name type="scientific">Lachnospira eligens</name>
    <dbReference type="NCBI Taxonomy" id="39485"/>
    <lineage>
        <taxon>Bacteria</taxon>
        <taxon>Bacillati</taxon>
        <taxon>Bacillota</taxon>
        <taxon>Clostridia</taxon>
        <taxon>Lachnospirales</taxon>
        <taxon>Lachnospiraceae</taxon>
        <taxon>Lachnospira</taxon>
    </lineage>
</organism>
<evidence type="ECO:0000313" key="3">
    <source>
        <dbReference type="Proteomes" id="UP000095780"/>
    </source>
</evidence>
<feature type="compositionally biased region" description="Basic and acidic residues" evidence="1">
    <location>
        <begin position="137"/>
        <end position="152"/>
    </location>
</feature>
<dbReference type="RefSeq" id="WP_055286781.1">
    <property type="nucleotide sequence ID" value="NZ_CABIXW010000003.1"/>
</dbReference>